<dbReference type="InterPro" id="IPR012337">
    <property type="entry name" value="RNaseH-like_sf"/>
</dbReference>
<comment type="function">
    <text evidence="5">Could be a nuclease involved in processing of the 5'-end of pre-16S rRNA.</text>
</comment>
<evidence type="ECO:0000256" key="5">
    <source>
        <dbReference type="HAMAP-Rule" id="MF_00651"/>
    </source>
</evidence>
<dbReference type="Pfam" id="PF03652">
    <property type="entry name" value="RuvX"/>
    <property type="match status" value="1"/>
</dbReference>
<accession>A0A0G0I1W1</accession>
<dbReference type="EC" id="3.1.-.-" evidence="5"/>
<dbReference type="Gene3D" id="3.30.420.140">
    <property type="entry name" value="YqgF/RNase H-like domain"/>
    <property type="match status" value="1"/>
</dbReference>
<dbReference type="GO" id="GO:0005829">
    <property type="term" value="C:cytosol"/>
    <property type="evidence" value="ECO:0007669"/>
    <property type="project" value="TreeGrafter"/>
</dbReference>
<organism evidence="7 8">
    <name type="scientific">Candidatus Woesebacteria bacterium GW2011_GWD1_38_10</name>
    <dbReference type="NCBI Taxonomy" id="1618592"/>
    <lineage>
        <taxon>Bacteria</taxon>
        <taxon>Candidatus Woeseibacteriota</taxon>
    </lineage>
</organism>
<dbReference type="HAMAP" id="MF_00651">
    <property type="entry name" value="Nuclease_YqgF"/>
    <property type="match status" value="1"/>
</dbReference>
<keyword evidence="2 5" id="KW-0690">Ribosome biogenesis</keyword>
<sequence length="127" mass="14351">MKYLGIDYGRKKIGLAVSDGVIAEPLRILRYEDIRILREKLGKIISEFGIQKIVIGISEGEMGRESKEFGRVLEEKIKTPVIYQDESLSTQTAQELSIGAGIKRKKRKEMEDAYSAAIILQSYLDTL</sequence>
<keyword evidence="4 5" id="KW-0378">Hydrolase</keyword>
<dbReference type="InterPro" id="IPR005227">
    <property type="entry name" value="YqgF"/>
</dbReference>
<dbReference type="InterPro" id="IPR037027">
    <property type="entry name" value="YqgF/RNaseH-like_dom_sf"/>
</dbReference>
<evidence type="ECO:0000256" key="3">
    <source>
        <dbReference type="ARBA" id="ARBA00022722"/>
    </source>
</evidence>
<dbReference type="GO" id="GO:0000967">
    <property type="term" value="P:rRNA 5'-end processing"/>
    <property type="evidence" value="ECO:0007669"/>
    <property type="project" value="UniProtKB-UniRule"/>
</dbReference>
<evidence type="ECO:0000256" key="4">
    <source>
        <dbReference type="ARBA" id="ARBA00022801"/>
    </source>
</evidence>
<evidence type="ECO:0000256" key="1">
    <source>
        <dbReference type="ARBA" id="ARBA00022490"/>
    </source>
</evidence>
<evidence type="ECO:0000313" key="7">
    <source>
        <dbReference type="EMBL" id="KKQ48572.1"/>
    </source>
</evidence>
<dbReference type="InterPro" id="IPR006641">
    <property type="entry name" value="YqgF/RNaseH-like_dom"/>
</dbReference>
<dbReference type="NCBIfam" id="TIGR00250">
    <property type="entry name" value="RNAse_H_YqgF"/>
    <property type="match status" value="1"/>
</dbReference>
<evidence type="ECO:0000313" key="8">
    <source>
        <dbReference type="Proteomes" id="UP000034366"/>
    </source>
</evidence>
<evidence type="ECO:0000256" key="2">
    <source>
        <dbReference type="ARBA" id="ARBA00022517"/>
    </source>
</evidence>
<evidence type="ECO:0000259" key="6">
    <source>
        <dbReference type="SMART" id="SM00732"/>
    </source>
</evidence>
<dbReference type="PANTHER" id="PTHR33317">
    <property type="entry name" value="POLYNUCLEOTIDYL TRANSFERASE, RIBONUCLEASE H-LIKE SUPERFAMILY PROTEIN"/>
    <property type="match status" value="1"/>
</dbReference>
<dbReference type="Proteomes" id="UP000034366">
    <property type="component" value="Unassembled WGS sequence"/>
</dbReference>
<dbReference type="GO" id="GO:0016788">
    <property type="term" value="F:hydrolase activity, acting on ester bonds"/>
    <property type="evidence" value="ECO:0007669"/>
    <property type="project" value="UniProtKB-UniRule"/>
</dbReference>
<gene>
    <name evidence="7" type="ORF">US67_C0028G0006</name>
</gene>
<comment type="similarity">
    <text evidence="5">Belongs to the YqgF HJR family.</text>
</comment>
<comment type="subcellular location">
    <subcellularLocation>
        <location evidence="5">Cytoplasm</location>
    </subcellularLocation>
</comment>
<dbReference type="SMART" id="SM00732">
    <property type="entry name" value="YqgFc"/>
    <property type="match status" value="1"/>
</dbReference>
<feature type="domain" description="YqgF/RNase H-like" evidence="6">
    <location>
        <begin position="1"/>
        <end position="93"/>
    </location>
</feature>
<comment type="caution">
    <text evidence="7">The sequence shown here is derived from an EMBL/GenBank/DDBJ whole genome shotgun (WGS) entry which is preliminary data.</text>
</comment>
<keyword evidence="1 5" id="KW-0963">Cytoplasm</keyword>
<reference evidence="7 8" key="1">
    <citation type="journal article" date="2015" name="Nature">
        <title>rRNA introns, odd ribosomes, and small enigmatic genomes across a large radiation of phyla.</title>
        <authorList>
            <person name="Brown C.T."/>
            <person name="Hug L.A."/>
            <person name="Thomas B.C."/>
            <person name="Sharon I."/>
            <person name="Castelle C.J."/>
            <person name="Singh A."/>
            <person name="Wilkins M.J."/>
            <person name="Williams K.H."/>
            <person name="Banfield J.F."/>
        </authorList>
    </citation>
    <scope>NUCLEOTIDE SEQUENCE [LARGE SCALE GENOMIC DNA]</scope>
</reference>
<keyword evidence="3 5" id="KW-0540">Nuclease</keyword>
<dbReference type="SUPFAM" id="SSF53098">
    <property type="entry name" value="Ribonuclease H-like"/>
    <property type="match status" value="1"/>
</dbReference>
<dbReference type="PANTHER" id="PTHR33317:SF4">
    <property type="entry name" value="POLYNUCLEOTIDYL TRANSFERASE, RIBONUCLEASE H-LIKE SUPERFAMILY PROTEIN"/>
    <property type="match status" value="1"/>
</dbReference>
<protein>
    <recommendedName>
        <fullName evidence="5">Putative pre-16S rRNA nuclease</fullName>
        <ecNumber evidence="5">3.1.-.-</ecNumber>
    </recommendedName>
</protein>
<proteinExistence type="inferred from homology"/>
<dbReference type="AlphaFoldDB" id="A0A0G0I1W1"/>
<dbReference type="GO" id="GO:0004518">
    <property type="term" value="F:nuclease activity"/>
    <property type="evidence" value="ECO:0007669"/>
    <property type="project" value="UniProtKB-KW"/>
</dbReference>
<dbReference type="CDD" id="cd16964">
    <property type="entry name" value="YqgF"/>
    <property type="match status" value="1"/>
</dbReference>
<name>A0A0G0I1W1_9BACT</name>
<dbReference type="EMBL" id="LBTW01000028">
    <property type="protein sequence ID" value="KKQ48572.1"/>
    <property type="molecule type" value="Genomic_DNA"/>
</dbReference>